<name>A0AC59XZY9_RANTA</name>
<proteinExistence type="predicted"/>
<dbReference type="EMBL" id="OX596085">
    <property type="protein sequence ID" value="CAM9256382.1"/>
    <property type="molecule type" value="Genomic_DNA"/>
</dbReference>
<dbReference type="Proteomes" id="UP001162501">
    <property type="component" value="Chromosome 1"/>
</dbReference>
<organism evidence="1 2">
    <name type="scientific">Rangifer tarandus platyrhynchus</name>
    <name type="common">Svalbard reindeer</name>
    <dbReference type="NCBI Taxonomy" id="3082113"/>
    <lineage>
        <taxon>Eukaryota</taxon>
        <taxon>Metazoa</taxon>
        <taxon>Chordata</taxon>
        <taxon>Craniata</taxon>
        <taxon>Vertebrata</taxon>
        <taxon>Euteleostomi</taxon>
        <taxon>Mammalia</taxon>
        <taxon>Eutheria</taxon>
        <taxon>Laurasiatheria</taxon>
        <taxon>Artiodactyla</taxon>
        <taxon>Ruminantia</taxon>
        <taxon>Pecora</taxon>
        <taxon>Cervidae</taxon>
        <taxon>Odocoileinae</taxon>
        <taxon>Rangifer</taxon>
    </lineage>
</organism>
<evidence type="ECO:0000313" key="2">
    <source>
        <dbReference type="Proteomes" id="UP001162501"/>
    </source>
</evidence>
<protein>
    <submittedName>
        <fullName evidence="1">Uncharacterized protein</fullName>
    </submittedName>
</protein>
<accession>A0AC59XZY9</accession>
<evidence type="ECO:0000313" key="1">
    <source>
        <dbReference type="EMBL" id="CAM9256382.1"/>
    </source>
</evidence>
<reference evidence="1" key="2">
    <citation type="submission" date="2025-03" db="EMBL/GenBank/DDBJ databases">
        <authorList>
            <consortium name="ELIXIR-Norway"/>
            <consortium name="Elixir Norway"/>
        </authorList>
    </citation>
    <scope>NUCLEOTIDE SEQUENCE</scope>
</reference>
<gene>
    <name evidence="1" type="ORF">MRATA1EN22A_LOCUS39</name>
</gene>
<reference evidence="1" key="1">
    <citation type="submission" date="2023-05" db="EMBL/GenBank/DDBJ databases">
        <authorList>
            <consortium name="ELIXIR-Norway"/>
        </authorList>
    </citation>
    <scope>NUCLEOTIDE SEQUENCE</scope>
</reference>
<sequence length="128" mass="14529">MRPSAPPPPHPLVLMAERGKGFRTRKEAGGFGRAGSRSPPSPCGSLRLSSPFPCAFSPLLQYSGSQTLGYQRNLLTKRSQNRSKRNLKKRRGFRIRDSWVLGKPPWPRAVPSLSKPRVFWWQRLLVHL</sequence>